<dbReference type="SMART" id="SM00829">
    <property type="entry name" value="PKS_ER"/>
    <property type="match status" value="1"/>
</dbReference>
<protein>
    <submittedName>
        <fullName evidence="8">Zn-dependent alcohol dehydrogenase</fullName>
    </submittedName>
</protein>
<dbReference type="InterPro" id="IPR011032">
    <property type="entry name" value="GroES-like_sf"/>
</dbReference>
<dbReference type="PANTHER" id="PTHR43880:SF12">
    <property type="entry name" value="ALCOHOL DEHYDROGENASE CLASS-3"/>
    <property type="match status" value="1"/>
</dbReference>
<dbReference type="GO" id="GO:0005829">
    <property type="term" value="C:cytosol"/>
    <property type="evidence" value="ECO:0007669"/>
    <property type="project" value="TreeGrafter"/>
</dbReference>
<accession>A0A5B8L2N7</accession>
<evidence type="ECO:0000256" key="6">
    <source>
        <dbReference type="RuleBase" id="RU361277"/>
    </source>
</evidence>
<dbReference type="Gene3D" id="3.90.180.10">
    <property type="entry name" value="Medium-chain alcohol dehydrogenases, catalytic domain"/>
    <property type="match status" value="1"/>
</dbReference>
<dbReference type="PANTHER" id="PTHR43880">
    <property type="entry name" value="ALCOHOL DEHYDROGENASE"/>
    <property type="match status" value="1"/>
</dbReference>
<dbReference type="FunFam" id="3.40.50.720:FF:000003">
    <property type="entry name" value="S-(hydroxymethyl)glutathione dehydrogenase"/>
    <property type="match status" value="1"/>
</dbReference>
<dbReference type="GO" id="GO:0051903">
    <property type="term" value="F:S-(hydroxymethyl)glutathione dehydrogenase [NAD(P)+] activity"/>
    <property type="evidence" value="ECO:0007669"/>
    <property type="project" value="TreeGrafter"/>
</dbReference>
<dbReference type="GO" id="GO:0008270">
    <property type="term" value="F:zinc ion binding"/>
    <property type="evidence" value="ECO:0007669"/>
    <property type="project" value="InterPro"/>
</dbReference>
<dbReference type="InterPro" id="IPR013149">
    <property type="entry name" value="ADH-like_C"/>
</dbReference>
<dbReference type="EMBL" id="CP042301">
    <property type="protein sequence ID" value="QDZ02002.1"/>
    <property type="molecule type" value="Genomic_DNA"/>
</dbReference>
<keyword evidence="2 6" id="KW-0479">Metal-binding</keyword>
<keyword evidence="9" id="KW-1185">Reference proteome</keyword>
<evidence type="ECO:0000256" key="3">
    <source>
        <dbReference type="ARBA" id="ARBA00022833"/>
    </source>
</evidence>
<comment type="cofactor">
    <cofactor evidence="1 6">
        <name>Zn(2+)</name>
        <dbReference type="ChEBI" id="CHEBI:29105"/>
    </cofactor>
</comment>
<dbReference type="Proteomes" id="UP000321389">
    <property type="component" value="Chromosome"/>
</dbReference>
<dbReference type="SUPFAM" id="SSF51735">
    <property type="entry name" value="NAD(P)-binding Rossmann-fold domains"/>
    <property type="match status" value="1"/>
</dbReference>
<evidence type="ECO:0000259" key="7">
    <source>
        <dbReference type="SMART" id="SM00829"/>
    </source>
</evidence>
<dbReference type="Pfam" id="PF08240">
    <property type="entry name" value="ADH_N"/>
    <property type="match status" value="1"/>
</dbReference>
<evidence type="ECO:0000256" key="4">
    <source>
        <dbReference type="ARBA" id="ARBA00023002"/>
    </source>
</evidence>
<feature type="domain" description="Enoyl reductase (ER)" evidence="7">
    <location>
        <begin position="13"/>
        <end position="360"/>
    </location>
</feature>
<keyword evidence="5" id="KW-0520">NAD</keyword>
<dbReference type="GO" id="GO:0046294">
    <property type="term" value="P:formaldehyde catabolic process"/>
    <property type="evidence" value="ECO:0007669"/>
    <property type="project" value="TreeGrafter"/>
</dbReference>
<evidence type="ECO:0000256" key="2">
    <source>
        <dbReference type="ARBA" id="ARBA00022723"/>
    </source>
</evidence>
<dbReference type="RefSeq" id="WP_146300643.1">
    <property type="nucleotide sequence ID" value="NZ_CP042301.2"/>
</dbReference>
<dbReference type="InterPro" id="IPR002328">
    <property type="entry name" value="ADH_Zn_CS"/>
</dbReference>
<dbReference type="Pfam" id="PF00107">
    <property type="entry name" value="ADH_zinc_N"/>
    <property type="match status" value="1"/>
</dbReference>
<dbReference type="PROSITE" id="PS00059">
    <property type="entry name" value="ADH_ZINC"/>
    <property type="match status" value="1"/>
</dbReference>
<organism evidence="8 9">
    <name type="scientific">Nitratireductor mangrovi</name>
    <dbReference type="NCBI Taxonomy" id="2599600"/>
    <lineage>
        <taxon>Bacteria</taxon>
        <taxon>Pseudomonadati</taxon>
        <taxon>Pseudomonadota</taxon>
        <taxon>Alphaproteobacteria</taxon>
        <taxon>Hyphomicrobiales</taxon>
        <taxon>Phyllobacteriaceae</taxon>
        <taxon>Nitratireductor</taxon>
    </lineage>
</organism>
<evidence type="ECO:0000313" key="9">
    <source>
        <dbReference type="Proteomes" id="UP000321389"/>
    </source>
</evidence>
<gene>
    <name evidence="8" type="ORF">FQ775_17345</name>
</gene>
<dbReference type="InterPro" id="IPR036291">
    <property type="entry name" value="NAD(P)-bd_dom_sf"/>
</dbReference>
<dbReference type="Gene3D" id="3.40.50.720">
    <property type="entry name" value="NAD(P)-binding Rossmann-like Domain"/>
    <property type="match status" value="1"/>
</dbReference>
<dbReference type="AlphaFoldDB" id="A0A5B8L2N7"/>
<keyword evidence="3 6" id="KW-0862">Zinc</keyword>
<proteinExistence type="inferred from homology"/>
<evidence type="ECO:0000256" key="1">
    <source>
        <dbReference type="ARBA" id="ARBA00001947"/>
    </source>
</evidence>
<dbReference type="SUPFAM" id="SSF50129">
    <property type="entry name" value="GroES-like"/>
    <property type="match status" value="2"/>
</dbReference>
<dbReference type="KEGG" id="niy:FQ775_17345"/>
<dbReference type="CDD" id="cd08279">
    <property type="entry name" value="Zn_ADH_class_III"/>
    <property type="match status" value="1"/>
</dbReference>
<comment type="similarity">
    <text evidence="6">Belongs to the zinc-containing alcohol dehydrogenase family.</text>
</comment>
<keyword evidence="4" id="KW-0560">Oxidoreductase</keyword>
<dbReference type="InterPro" id="IPR013154">
    <property type="entry name" value="ADH-like_N"/>
</dbReference>
<dbReference type="OrthoDB" id="9770544at2"/>
<sequence length="368" mass="38405">MPTARAAVCHAFGQPLTIEEIMLAEPGPGEVLVDIAACAICHSDISYAEGAWGGTLPAVYGHEAAGIVAATGEGVTGTRKGDHVVVTLIRSCGDCHYCRQASRVMCEEVFPLDRNGAISGADGRRYDQSMRTGAFADKVVVHESQLVAIPKDVPFDSASLLACGVITGFGAVVNSARVKPGQSVAVVGCGGVGLNSVQGAVVAGASVIVAIDLTDDKLAAAKTFGATHGVNPAKEDAAARIRELTAGRGVDHVFVTVGAKAAFDRAFDYITKNGTVVVVGMPPSGVFAQYDPGTLAAWNQKIIGSKMGEANIATDIPALVEHYRNGRLKLDELITRRYPLEEINEAIAEVNAGHALRNVIVFEQGNRE</sequence>
<name>A0A5B8L2N7_9HYPH</name>
<dbReference type="InterPro" id="IPR020843">
    <property type="entry name" value="ER"/>
</dbReference>
<evidence type="ECO:0000313" key="8">
    <source>
        <dbReference type="EMBL" id="QDZ02002.1"/>
    </source>
</evidence>
<evidence type="ECO:0000256" key="5">
    <source>
        <dbReference type="ARBA" id="ARBA00023027"/>
    </source>
</evidence>
<reference evidence="8" key="1">
    <citation type="submission" date="2020-04" db="EMBL/GenBank/DDBJ databases">
        <title>Nitratireductor sp. nov. isolated from mangrove soil.</title>
        <authorList>
            <person name="Ye Y."/>
        </authorList>
    </citation>
    <scope>NUCLEOTIDE SEQUENCE</scope>
    <source>
        <strain evidence="8">SY7</strain>
    </source>
</reference>